<dbReference type="InterPro" id="IPR041931">
    <property type="entry name" value="DNA_pol3_alpha_thumb_dom"/>
</dbReference>
<dbReference type="InterPro" id="IPR029460">
    <property type="entry name" value="DNAPol_HHH"/>
</dbReference>
<evidence type="ECO:0000256" key="13">
    <source>
        <dbReference type="ARBA" id="ARBA00023204"/>
    </source>
</evidence>
<organism evidence="17">
    <name type="scientific">uncultured Frankineae bacterium</name>
    <dbReference type="NCBI Taxonomy" id="437475"/>
    <lineage>
        <taxon>Bacteria</taxon>
        <taxon>Bacillati</taxon>
        <taxon>Actinomycetota</taxon>
        <taxon>Actinomycetes</taxon>
        <taxon>Frankiales</taxon>
        <taxon>environmental samples</taxon>
    </lineage>
</organism>
<comment type="catalytic activity">
    <reaction evidence="14">
        <text>DNA(n) + a 2'-deoxyribonucleoside 5'-triphosphate = DNA(n+1) + diphosphate</text>
        <dbReference type="Rhea" id="RHEA:22508"/>
        <dbReference type="Rhea" id="RHEA-COMP:17339"/>
        <dbReference type="Rhea" id="RHEA-COMP:17340"/>
        <dbReference type="ChEBI" id="CHEBI:33019"/>
        <dbReference type="ChEBI" id="CHEBI:61560"/>
        <dbReference type="ChEBI" id="CHEBI:173112"/>
        <dbReference type="EC" id="2.7.7.7"/>
    </reaction>
</comment>
<evidence type="ECO:0000256" key="1">
    <source>
        <dbReference type="ARBA" id="ARBA00004496"/>
    </source>
</evidence>
<evidence type="ECO:0000256" key="15">
    <source>
        <dbReference type="SAM" id="MobiDB-lite"/>
    </source>
</evidence>
<dbReference type="InterPro" id="IPR004805">
    <property type="entry name" value="DnaE2/DnaE/PolC"/>
</dbReference>
<dbReference type="GO" id="GO:0006281">
    <property type="term" value="P:DNA repair"/>
    <property type="evidence" value="ECO:0007669"/>
    <property type="project" value="UniProtKB-KW"/>
</dbReference>
<dbReference type="InterPro" id="IPR040982">
    <property type="entry name" value="DNA_pol3_finger"/>
</dbReference>
<evidence type="ECO:0000256" key="14">
    <source>
        <dbReference type="ARBA" id="ARBA00049244"/>
    </source>
</evidence>
<dbReference type="PANTHER" id="PTHR32294:SF4">
    <property type="entry name" value="ERROR-PRONE DNA POLYMERASE"/>
    <property type="match status" value="1"/>
</dbReference>
<keyword evidence="13" id="KW-0234">DNA repair</keyword>
<dbReference type="Pfam" id="PF02811">
    <property type="entry name" value="PHP"/>
    <property type="match status" value="1"/>
</dbReference>
<dbReference type="GO" id="GO:0005737">
    <property type="term" value="C:cytoplasm"/>
    <property type="evidence" value="ECO:0007669"/>
    <property type="project" value="UniProtKB-SubCell"/>
</dbReference>
<dbReference type="PANTHER" id="PTHR32294">
    <property type="entry name" value="DNA POLYMERASE III SUBUNIT ALPHA"/>
    <property type="match status" value="1"/>
</dbReference>
<protein>
    <recommendedName>
        <fullName evidence="6">DNA polymerase III subunit alpha</fullName>
        <ecNumber evidence="4">2.7.7.7</ecNumber>
    </recommendedName>
    <alternativeName>
        <fullName evidence="5">Error-prone DNA polymerase</fullName>
    </alternativeName>
</protein>
<dbReference type="Pfam" id="PF01336">
    <property type="entry name" value="tRNA_anti-codon"/>
    <property type="match status" value="1"/>
</dbReference>
<dbReference type="Gene3D" id="3.20.20.140">
    <property type="entry name" value="Metal-dependent hydrolases"/>
    <property type="match status" value="1"/>
</dbReference>
<keyword evidence="11" id="KW-0227">DNA damage</keyword>
<comment type="similarity">
    <text evidence="2">Belongs to the DNA polymerase type-C family. DnaE2 subfamily.</text>
</comment>
<evidence type="ECO:0000256" key="11">
    <source>
        <dbReference type="ARBA" id="ARBA00022763"/>
    </source>
</evidence>
<dbReference type="CDD" id="cd04485">
    <property type="entry name" value="DnaE_OBF"/>
    <property type="match status" value="1"/>
</dbReference>
<dbReference type="Pfam" id="PF07733">
    <property type="entry name" value="DNA_pol3_alpha"/>
    <property type="match status" value="1"/>
</dbReference>
<dbReference type="SUPFAM" id="SSF89550">
    <property type="entry name" value="PHP domain-like"/>
    <property type="match status" value="1"/>
</dbReference>
<dbReference type="EC" id="2.7.7.7" evidence="4"/>
<dbReference type="InterPro" id="IPR016195">
    <property type="entry name" value="Pol/histidinol_Pase-like"/>
</dbReference>
<gene>
    <name evidence="17" type="ORF">AVDCRST_MAG07-1491</name>
</gene>
<comment type="subcellular location">
    <subcellularLocation>
        <location evidence="1">Cytoplasm</location>
    </subcellularLocation>
</comment>
<dbReference type="EMBL" id="CADCUB010000074">
    <property type="protein sequence ID" value="CAA9324920.1"/>
    <property type="molecule type" value="Genomic_DNA"/>
</dbReference>
<name>A0A6J4L7S8_9ACTN</name>
<dbReference type="SMART" id="SM00481">
    <property type="entry name" value="POLIIIAc"/>
    <property type="match status" value="1"/>
</dbReference>
<feature type="region of interest" description="Disordered" evidence="15">
    <location>
        <begin position="90"/>
        <end position="133"/>
    </location>
</feature>
<evidence type="ECO:0000256" key="2">
    <source>
        <dbReference type="ARBA" id="ARBA00007391"/>
    </source>
</evidence>
<dbReference type="GO" id="GO:0008408">
    <property type="term" value="F:3'-5' exonuclease activity"/>
    <property type="evidence" value="ECO:0007669"/>
    <property type="project" value="InterPro"/>
</dbReference>
<feature type="domain" description="Polymerase/histidinol phosphatase N-terminal" evidence="16">
    <location>
        <begin position="16"/>
        <end position="83"/>
    </location>
</feature>
<dbReference type="CDD" id="cd07431">
    <property type="entry name" value="PHP_PolIIIA"/>
    <property type="match status" value="1"/>
</dbReference>
<dbReference type="InterPro" id="IPR011708">
    <property type="entry name" value="DNA_pol3_alpha_NTPase_dom"/>
</dbReference>
<evidence type="ECO:0000256" key="9">
    <source>
        <dbReference type="ARBA" id="ARBA00022695"/>
    </source>
</evidence>
<accession>A0A6J4L7S8</accession>
<evidence type="ECO:0000313" key="17">
    <source>
        <dbReference type="EMBL" id="CAA9324920.1"/>
    </source>
</evidence>
<evidence type="ECO:0000256" key="3">
    <source>
        <dbReference type="ARBA" id="ARBA00009496"/>
    </source>
</evidence>
<dbReference type="Gene3D" id="1.10.10.1600">
    <property type="entry name" value="Bacterial DNA polymerase III alpha subunit, thumb domain"/>
    <property type="match status" value="1"/>
</dbReference>
<dbReference type="GO" id="GO:0006260">
    <property type="term" value="P:DNA replication"/>
    <property type="evidence" value="ECO:0007669"/>
    <property type="project" value="UniProtKB-KW"/>
</dbReference>
<comment type="similarity">
    <text evidence="3">Belongs to the DNA polymerase type-C family. DnaE subfamily.</text>
</comment>
<keyword evidence="10" id="KW-0235">DNA replication</keyword>
<dbReference type="GO" id="GO:0003887">
    <property type="term" value="F:DNA-directed DNA polymerase activity"/>
    <property type="evidence" value="ECO:0007669"/>
    <property type="project" value="UniProtKB-KW"/>
</dbReference>
<dbReference type="Pfam" id="PF14579">
    <property type="entry name" value="HHH_6"/>
    <property type="match status" value="1"/>
</dbReference>
<keyword evidence="12" id="KW-0239">DNA-directed DNA polymerase</keyword>
<sequence length="1359" mass="143466">MLPPTGPGSPGPDPFVHLHVASGYSLRHGASSPRALVERAAEHGMDTLALTDRDGAYGVVKFAKACAAAGVRPVFGVDLAVAPVLLDPSGGRAGAGSRSRSGAGSGAPGAGRSASGAGRSSPARGGAFLDQDPDRGVEALPRVVLLARDGRGWAALCRLVSATHLAGERGAPVSTLDLVAEHAGGAAQAGALAVLLGPASELGRAVTARRDDLARAHLSRWRDVLGRDGVVVEVVCHRGPGDVGRAARMLGFATEQHCSAVLTNVVRYADRADAPTADVLDAARRLVALDLRHVDRRNAEAALLPGKSMAEVAAQVARAAGSTDEGRRLLARTRFEADRCAVDPRRDLGIGEVHFPELETGGGEPLAVLRERCEAGFGRRAMARDAGTVARLEDELGVISGLGYPSYFLTVADVVDLIKGMGVRVAARGSGAGSLVTYLLGISDVDPIRYGLLMERFLSPLRHQLPDIDVDVESARRMEVYEQILARYGGERCTCVSMMDTYRARHGIRDVGAALGLPPGEVDALAKAFPHIRASQVRAAMRDLPELRASGLAKGENAGRIDLLLRLVERLDGLPRHVALHPCGVLLSDTTLLDRTPVESSWLGLPMSQFDKDDVEELGLLKLDVLGIRMQSAMQHAIGEIARVDGVQVDVDAAARDDPDTFALVQSTKTLGCFQIESPGQRELVGKFAPETFEDLIVDISLFRPGPVKSDMVRPFLEARQGWKDADLLHPDLEPVLAQTSGVVVFHEQVLQIVSTMTGCSLAEADEVRRALGDPEGQPEVQAWFVPCALAAGYELGVVERVWEVLKAFGSFGFCKAHAAAFALPTYQSAWLKAHHPAAFLAGVLTHDPGMYPKRLILDDARQFGIAVLSLDVNLSDAAYRVERVGVLDEPPPAVLDQVGSPAAPPEAVADLDGWLRDGPGVLGGVSGPRSAPSDPRLPDGRGYGIRIGLAEVKGMSEAETARIVAGRPYASLSDFWHRAAVSRPVVERLVVAGAFDSIYGLGSTVPVRRRGQVTRRDLLLQVAELDRWSRSTAAAARKAGPRRRSAGTGRGRATTPLPTSLTDPATSDRGAAASPIVVLDDVRARQARQSQAPATPEPVDVQLALDLGDAPEQTVSSGLPEMSRAERVRAELDVLGLDVSSHVMDAYAPFLDELGTTRAQDLLGCRSRQEVLVAGVKVATQTPPIRSGRRVIFVTLDDATGPLDATFFEDAQVGYATTVFHSWLLVVQGLVRRTGPRGVSMQAVGCWELPALHSAWLEGGLEAVWALMATPALVTDAAVQGAAASRSSRPVMTSPPLVGGGAGHSGVGGAVHVYATGFRASPYADIKPAGDGTGTSRGRATPAAPRKLWHASPGSSGQ</sequence>
<dbReference type="InterPro" id="IPR003141">
    <property type="entry name" value="Pol/His_phosphatase_N"/>
</dbReference>
<feature type="compositionally biased region" description="Low complexity" evidence="15">
    <location>
        <begin position="110"/>
        <end position="127"/>
    </location>
</feature>
<dbReference type="Pfam" id="PF17657">
    <property type="entry name" value="DNA_pol3_finger"/>
    <property type="match status" value="1"/>
</dbReference>
<evidence type="ECO:0000256" key="12">
    <source>
        <dbReference type="ARBA" id="ARBA00022932"/>
    </source>
</evidence>
<dbReference type="InterPro" id="IPR004013">
    <property type="entry name" value="PHP_dom"/>
</dbReference>
<dbReference type="InterPro" id="IPR004365">
    <property type="entry name" value="NA-bd_OB_tRNA"/>
</dbReference>
<reference evidence="17" key="1">
    <citation type="submission" date="2020-02" db="EMBL/GenBank/DDBJ databases">
        <authorList>
            <person name="Meier V. D."/>
        </authorList>
    </citation>
    <scope>NUCLEOTIDE SEQUENCE</scope>
    <source>
        <strain evidence="17">AVDCRST_MAG07</strain>
    </source>
</reference>
<evidence type="ECO:0000256" key="6">
    <source>
        <dbReference type="ARBA" id="ARBA00019114"/>
    </source>
</evidence>
<dbReference type="NCBIfam" id="TIGR00594">
    <property type="entry name" value="polc"/>
    <property type="match status" value="1"/>
</dbReference>
<keyword evidence="8 17" id="KW-0808">Transferase</keyword>
<keyword evidence="9 17" id="KW-0548">Nucleotidyltransferase</keyword>
<evidence type="ECO:0000259" key="16">
    <source>
        <dbReference type="SMART" id="SM00481"/>
    </source>
</evidence>
<proteinExistence type="inferred from homology"/>
<feature type="region of interest" description="Disordered" evidence="15">
    <location>
        <begin position="1326"/>
        <end position="1359"/>
    </location>
</feature>
<feature type="region of interest" description="Disordered" evidence="15">
    <location>
        <begin position="1032"/>
        <end position="1074"/>
    </location>
</feature>
<evidence type="ECO:0000256" key="8">
    <source>
        <dbReference type="ARBA" id="ARBA00022679"/>
    </source>
</evidence>
<keyword evidence="7" id="KW-0963">Cytoplasm</keyword>
<evidence type="ECO:0000256" key="5">
    <source>
        <dbReference type="ARBA" id="ARBA00017273"/>
    </source>
</evidence>
<evidence type="ECO:0000256" key="4">
    <source>
        <dbReference type="ARBA" id="ARBA00012417"/>
    </source>
</evidence>
<dbReference type="GO" id="GO:0003676">
    <property type="term" value="F:nucleic acid binding"/>
    <property type="evidence" value="ECO:0007669"/>
    <property type="project" value="InterPro"/>
</dbReference>
<evidence type="ECO:0000256" key="7">
    <source>
        <dbReference type="ARBA" id="ARBA00022490"/>
    </source>
</evidence>
<evidence type="ECO:0000256" key="10">
    <source>
        <dbReference type="ARBA" id="ARBA00022705"/>
    </source>
</evidence>